<proteinExistence type="inferred from homology"/>
<dbReference type="Pfam" id="PF00496">
    <property type="entry name" value="SBP_bac_5"/>
    <property type="match status" value="1"/>
</dbReference>
<feature type="region of interest" description="Disordered" evidence="5">
    <location>
        <begin position="26"/>
        <end position="61"/>
    </location>
</feature>
<name>A0A0D7X0Z7_9BACL</name>
<dbReference type="SUPFAM" id="SSF53850">
    <property type="entry name" value="Periplasmic binding protein-like II"/>
    <property type="match status" value="1"/>
</dbReference>
<dbReference type="Proteomes" id="UP000032534">
    <property type="component" value="Unassembled WGS sequence"/>
</dbReference>
<dbReference type="CDD" id="cd08512">
    <property type="entry name" value="PBP2_NikA_DppA_OppA_like_7"/>
    <property type="match status" value="1"/>
</dbReference>
<keyword evidence="4 6" id="KW-0732">Signal</keyword>
<dbReference type="InterPro" id="IPR023765">
    <property type="entry name" value="SBP_5_CS"/>
</dbReference>
<comment type="subcellular location">
    <subcellularLocation>
        <location evidence="1">Cell membrane</location>
        <topology evidence="1">Lipid-anchor</topology>
    </subcellularLocation>
</comment>
<sequence>MLKKSLSLIVVLSTLLWTAGCASNANSPSASSGEKGADASSPPKAITLAYSEGGSTMDPAEASDLTSDTLVLALYDQLVTYGKKSTDSGEVADTEAIKPMLAEKWDVSADNMTYTMHLRKDVKFQSGNPMTANSVLYSLERLKNSDSGSFLYGMSSIKTATAPDEHTVIITLSQPNHMFLQILSLYNFSIVDDVLVKEKGDGEYLKTHAAGSGPFKLEKWDPASEAVFNANASYWQGAPKLSKVTMKFTKEASNRVLLLDKGDVDMAIEIPAKDVSKLESNTDLKVQSNASNRILYFAMNNKVKPFNDPKVRQAISYAVPYEQLIDDVMYGQAKQMKSSVASNTPGYSDAGYSYKHDLTKAKQLLTEAGYPNGFSFDLTLGSGFQDWADDAVLIQAELAKIGVKMNVVNVARAQFLEQQREGNLTAYISKWTSFVNDPGYHLGFLMYSGGSSNYIHYANPEVDKLWEQAGKEQDGNKRKELYGKAQELINQDSPWAYLYEYNRVVGMGKDVTGYVYYPDEVIRFYSLNKE</sequence>
<feature type="signal peptide" evidence="6">
    <location>
        <begin position="1"/>
        <end position="19"/>
    </location>
</feature>
<evidence type="ECO:0000256" key="5">
    <source>
        <dbReference type="SAM" id="MobiDB-lite"/>
    </source>
</evidence>
<dbReference type="GO" id="GO:1904680">
    <property type="term" value="F:peptide transmembrane transporter activity"/>
    <property type="evidence" value="ECO:0007669"/>
    <property type="project" value="TreeGrafter"/>
</dbReference>
<evidence type="ECO:0000256" key="4">
    <source>
        <dbReference type="ARBA" id="ARBA00022729"/>
    </source>
</evidence>
<dbReference type="PIRSF" id="PIRSF002741">
    <property type="entry name" value="MppA"/>
    <property type="match status" value="1"/>
</dbReference>
<dbReference type="PROSITE" id="PS01040">
    <property type="entry name" value="SBP_BACTERIAL_5"/>
    <property type="match status" value="1"/>
</dbReference>
<gene>
    <name evidence="8" type="ORF">QD47_21120</name>
</gene>
<dbReference type="Gene3D" id="3.10.105.10">
    <property type="entry name" value="Dipeptide-binding Protein, Domain 3"/>
    <property type="match status" value="1"/>
</dbReference>
<dbReference type="InterPro" id="IPR000914">
    <property type="entry name" value="SBP_5_dom"/>
</dbReference>
<dbReference type="RefSeq" id="WP_044647986.1">
    <property type="nucleotide sequence ID" value="NZ_JTHP01000051.1"/>
</dbReference>
<evidence type="ECO:0000256" key="2">
    <source>
        <dbReference type="ARBA" id="ARBA00005695"/>
    </source>
</evidence>
<feature type="domain" description="Solute-binding protein family 5" evidence="7">
    <location>
        <begin position="97"/>
        <end position="452"/>
    </location>
</feature>
<organism evidence="8 9">
    <name type="scientific">Paenibacillus terrae</name>
    <dbReference type="NCBI Taxonomy" id="159743"/>
    <lineage>
        <taxon>Bacteria</taxon>
        <taxon>Bacillati</taxon>
        <taxon>Bacillota</taxon>
        <taxon>Bacilli</taxon>
        <taxon>Bacillales</taxon>
        <taxon>Paenibacillaceae</taxon>
        <taxon>Paenibacillus</taxon>
    </lineage>
</organism>
<evidence type="ECO:0000313" key="8">
    <source>
        <dbReference type="EMBL" id="KJD43677.1"/>
    </source>
</evidence>
<dbReference type="InterPro" id="IPR039424">
    <property type="entry name" value="SBP_5"/>
</dbReference>
<dbReference type="PATRIC" id="fig|159743.3.peg.4692"/>
<feature type="chain" id="PRO_5039185979" evidence="6">
    <location>
        <begin position="20"/>
        <end position="530"/>
    </location>
</feature>
<dbReference type="PANTHER" id="PTHR30290:SF10">
    <property type="entry name" value="PERIPLASMIC OLIGOPEPTIDE-BINDING PROTEIN-RELATED"/>
    <property type="match status" value="1"/>
</dbReference>
<dbReference type="PROSITE" id="PS51257">
    <property type="entry name" value="PROKAR_LIPOPROTEIN"/>
    <property type="match status" value="1"/>
</dbReference>
<keyword evidence="3" id="KW-0813">Transport</keyword>
<evidence type="ECO:0000256" key="3">
    <source>
        <dbReference type="ARBA" id="ARBA00022448"/>
    </source>
</evidence>
<dbReference type="GO" id="GO:0042597">
    <property type="term" value="C:periplasmic space"/>
    <property type="evidence" value="ECO:0007669"/>
    <property type="project" value="UniProtKB-ARBA"/>
</dbReference>
<dbReference type="Gene3D" id="3.90.76.10">
    <property type="entry name" value="Dipeptide-binding Protein, Domain 1"/>
    <property type="match status" value="1"/>
</dbReference>
<dbReference type="EMBL" id="JTHP01000051">
    <property type="protein sequence ID" value="KJD43677.1"/>
    <property type="molecule type" value="Genomic_DNA"/>
</dbReference>
<dbReference type="AlphaFoldDB" id="A0A0D7X0Z7"/>
<evidence type="ECO:0000256" key="6">
    <source>
        <dbReference type="SAM" id="SignalP"/>
    </source>
</evidence>
<evidence type="ECO:0000313" key="9">
    <source>
        <dbReference type="Proteomes" id="UP000032534"/>
    </source>
</evidence>
<reference evidence="8 9" key="1">
    <citation type="submission" date="2014-11" db="EMBL/GenBank/DDBJ databases">
        <title>Draft Genome Sequences of Paenibacillus polymyxa NRRL B-30509 and Paenibacillus terrae NRRL B-30644, Strains from a Poultry Environment that Produce Tridecaptin A and Paenicidins.</title>
        <authorList>
            <person name="van Belkum M.J."/>
            <person name="Lohans C.T."/>
            <person name="Vederas J.C."/>
        </authorList>
    </citation>
    <scope>NUCLEOTIDE SEQUENCE [LARGE SCALE GENOMIC DNA]</scope>
    <source>
        <strain evidence="8 9">NRRL B-30644</strain>
    </source>
</reference>
<dbReference type="GO" id="GO:0015833">
    <property type="term" value="P:peptide transport"/>
    <property type="evidence" value="ECO:0007669"/>
    <property type="project" value="TreeGrafter"/>
</dbReference>
<dbReference type="PANTHER" id="PTHR30290">
    <property type="entry name" value="PERIPLASMIC BINDING COMPONENT OF ABC TRANSPORTER"/>
    <property type="match status" value="1"/>
</dbReference>
<dbReference type="OrthoDB" id="9796817at2"/>
<evidence type="ECO:0000259" key="7">
    <source>
        <dbReference type="Pfam" id="PF00496"/>
    </source>
</evidence>
<evidence type="ECO:0000256" key="1">
    <source>
        <dbReference type="ARBA" id="ARBA00004193"/>
    </source>
</evidence>
<dbReference type="InterPro" id="IPR030678">
    <property type="entry name" value="Peptide/Ni-bd"/>
</dbReference>
<accession>A0A0D7X0Z7</accession>
<keyword evidence="9" id="KW-1185">Reference proteome</keyword>
<comment type="similarity">
    <text evidence="2">Belongs to the bacterial solute-binding protein 5 family.</text>
</comment>
<dbReference type="Gene3D" id="3.40.190.10">
    <property type="entry name" value="Periplasmic binding protein-like II"/>
    <property type="match status" value="1"/>
</dbReference>
<protein>
    <submittedName>
        <fullName evidence="8">Peptide ABC transporter substrate-binding protein</fullName>
    </submittedName>
</protein>
<dbReference type="GO" id="GO:0043190">
    <property type="term" value="C:ATP-binding cassette (ABC) transporter complex"/>
    <property type="evidence" value="ECO:0007669"/>
    <property type="project" value="InterPro"/>
</dbReference>
<comment type="caution">
    <text evidence="8">The sequence shown here is derived from an EMBL/GenBank/DDBJ whole genome shotgun (WGS) entry which is preliminary data.</text>
</comment>